<name>A0A8X6RI21_TRICX</name>
<gene>
    <name evidence="1" type="ORF">TNCV_4885771</name>
</gene>
<sequence>MGSISQPRFFAGEHVETGLFLFGGLPMAFKMLSHKAIVNSKRRGWMEKKKSRTANLLIWPRSVERFSPRRAHTLGDKPKKRQARMRWQQVNIAGQGGS</sequence>
<protein>
    <submittedName>
        <fullName evidence="1">Uncharacterized protein</fullName>
    </submittedName>
</protein>
<evidence type="ECO:0000313" key="2">
    <source>
        <dbReference type="Proteomes" id="UP000887159"/>
    </source>
</evidence>
<dbReference type="EMBL" id="BMAU01021188">
    <property type="protein sequence ID" value="GFX95651.1"/>
    <property type="molecule type" value="Genomic_DNA"/>
</dbReference>
<proteinExistence type="predicted"/>
<dbReference type="AlphaFoldDB" id="A0A8X6RI21"/>
<organism evidence="1 2">
    <name type="scientific">Trichonephila clavipes</name>
    <name type="common">Golden silk orbweaver</name>
    <name type="synonym">Nephila clavipes</name>
    <dbReference type="NCBI Taxonomy" id="2585209"/>
    <lineage>
        <taxon>Eukaryota</taxon>
        <taxon>Metazoa</taxon>
        <taxon>Ecdysozoa</taxon>
        <taxon>Arthropoda</taxon>
        <taxon>Chelicerata</taxon>
        <taxon>Arachnida</taxon>
        <taxon>Araneae</taxon>
        <taxon>Araneomorphae</taxon>
        <taxon>Entelegynae</taxon>
        <taxon>Araneoidea</taxon>
        <taxon>Nephilidae</taxon>
        <taxon>Trichonephila</taxon>
    </lineage>
</organism>
<reference evidence="1" key="1">
    <citation type="submission" date="2020-08" db="EMBL/GenBank/DDBJ databases">
        <title>Multicomponent nature underlies the extraordinary mechanical properties of spider dragline silk.</title>
        <authorList>
            <person name="Kono N."/>
            <person name="Nakamura H."/>
            <person name="Mori M."/>
            <person name="Yoshida Y."/>
            <person name="Ohtoshi R."/>
            <person name="Malay A.D."/>
            <person name="Moran D.A.P."/>
            <person name="Tomita M."/>
            <person name="Numata K."/>
            <person name="Arakawa K."/>
        </authorList>
    </citation>
    <scope>NUCLEOTIDE SEQUENCE</scope>
</reference>
<dbReference type="Proteomes" id="UP000887159">
    <property type="component" value="Unassembled WGS sequence"/>
</dbReference>
<accession>A0A8X6RI21</accession>
<comment type="caution">
    <text evidence="1">The sequence shown here is derived from an EMBL/GenBank/DDBJ whole genome shotgun (WGS) entry which is preliminary data.</text>
</comment>
<evidence type="ECO:0000313" key="1">
    <source>
        <dbReference type="EMBL" id="GFX95651.1"/>
    </source>
</evidence>
<keyword evidence="2" id="KW-1185">Reference proteome</keyword>